<evidence type="ECO:0000313" key="3">
    <source>
        <dbReference type="Proteomes" id="UP000248168"/>
    </source>
</evidence>
<evidence type="ECO:0000256" key="1">
    <source>
        <dbReference type="SAM" id="Phobius"/>
    </source>
</evidence>
<reference evidence="3" key="1">
    <citation type="submission" date="2018-04" db="EMBL/GenBank/DDBJ databases">
        <authorList>
            <person name="Lucker S."/>
            <person name="Sakoula D."/>
        </authorList>
    </citation>
    <scope>NUCLEOTIDE SEQUENCE [LARGE SCALE GENOMIC DNA]</scope>
</reference>
<feature type="transmembrane region" description="Helical" evidence="1">
    <location>
        <begin position="44"/>
        <end position="65"/>
    </location>
</feature>
<keyword evidence="1" id="KW-1133">Transmembrane helix</keyword>
<dbReference type="Proteomes" id="UP000248168">
    <property type="component" value="Unassembled WGS sequence"/>
</dbReference>
<dbReference type="RefSeq" id="WP_181416703.1">
    <property type="nucleotide sequence ID" value="NZ_OUNR01000012.1"/>
</dbReference>
<proteinExistence type="predicted"/>
<name>A0A330L4B9_9BACT</name>
<keyword evidence="1" id="KW-0472">Membrane</keyword>
<gene>
    <name evidence="2" type="ORF">NITLEN_20243</name>
</gene>
<keyword evidence="1" id="KW-0812">Transmembrane</keyword>
<sequence length="78" mass="8625">MREPGHKTEINWRMQGMIARAVGIVAIALGFVFGMRGLDDPTSHWLNTALGLLTTGMLAQGYALYCSIKRMQQLNSQS</sequence>
<dbReference type="AlphaFoldDB" id="A0A330L4B9"/>
<dbReference type="EMBL" id="OUNR01000012">
    <property type="protein sequence ID" value="SPP64603.1"/>
    <property type="molecule type" value="Genomic_DNA"/>
</dbReference>
<dbReference type="InParanoid" id="A0A330L4B9"/>
<organism evidence="2 3">
    <name type="scientific">Nitrospira lenta</name>
    <dbReference type="NCBI Taxonomy" id="1436998"/>
    <lineage>
        <taxon>Bacteria</taxon>
        <taxon>Pseudomonadati</taxon>
        <taxon>Nitrospirota</taxon>
        <taxon>Nitrospiria</taxon>
        <taxon>Nitrospirales</taxon>
        <taxon>Nitrospiraceae</taxon>
        <taxon>Nitrospira</taxon>
    </lineage>
</organism>
<evidence type="ECO:0000313" key="2">
    <source>
        <dbReference type="EMBL" id="SPP64603.1"/>
    </source>
</evidence>
<accession>A0A330L4B9</accession>
<feature type="transmembrane region" description="Helical" evidence="1">
    <location>
        <begin position="21"/>
        <end position="38"/>
    </location>
</feature>
<protein>
    <submittedName>
        <fullName evidence="2">Uncharacterized protein</fullName>
    </submittedName>
</protein>
<keyword evidence="3" id="KW-1185">Reference proteome</keyword>